<evidence type="ECO:0000313" key="8">
    <source>
        <dbReference type="EMBL" id="GAM38890.1"/>
    </source>
</evidence>
<feature type="compositionally biased region" description="Basic and acidic residues" evidence="6">
    <location>
        <begin position="85"/>
        <end position="96"/>
    </location>
</feature>
<comment type="similarity">
    <text evidence="2">Belongs to the SMN family.</text>
</comment>
<organism evidence="8 9">
    <name type="scientific">Talaromyces pinophilus</name>
    <name type="common">Penicillium pinophilum</name>
    <dbReference type="NCBI Taxonomy" id="128442"/>
    <lineage>
        <taxon>Eukaryota</taxon>
        <taxon>Fungi</taxon>
        <taxon>Dikarya</taxon>
        <taxon>Ascomycota</taxon>
        <taxon>Pezizomycotina</taxon>
        <taxon>Eurotiomycetes</taxon>
        <taxon>Eurotiomycetidae</taxon>
        <taxon>Eurotiales</taxon>
        <taxon>Trichocomaceae</taxon>
        <taxon>Talaromyces</taxon>
        <taxon>Talaromyces sect. Talaromyces</taxon>
    </lineage>
</organism>
<protein>
    <recommendedName>
        <fullName evidence="7">Survival Motor Neuron Gemin2-binding domain-containing protein</fullName>
    </recommendedName>
</protein>
<comment type="caution">
    <text evidence="8">The sequence shown here is derived from an EMBL/GenBank/DDBJ whole genome shotgun (WGS) entry which is preliminary data.</text>
</comment>
<dbReference type="InterPro" id="IPR040424">
    <property type="entry name" value="Smn1"/>
</dbReference>
<name>A0A6V8HBR3_TALPI</name>
<keyword evidence="9" id="KW-1185">Reference proteome</keyword>
<evidence type="ECO:0000256" key="5">
    <source>
        <dbReference type="ARBA" id="ARBA00023242"/>
    </source>
</evidence>
<dbReference type="CDD" id="cd22852">
    <property type="entry name" value="SMN_C"/>
    <property type="match status" value="1"/>
</dbReference>
<accession>A0A6V8HBR3</accession>
<feature type="compositionally biased region" description="Low complexity" evidence="6">
    <location>
        <begin position="101"/>
        <end position="116"/>
    </location>
</feature>
<dbReference type="GO" id="GO:0008380">
    <property type="term" value="P:RNA splicing"/>
    <property type="evidence" value="ECO:0007669"/>
    <property type="project" value="UniProtKB-KW"/>
</dbReference>
<dbReference type="Pfam" id="PF20635">
    <property type="entry name" value="SMN_YG-box"/>
    <property type="match status" value="1"/>
</dbReference>
<dbReference type="AlphaFoldDB" id="A0A6V8HBR3"/>
<evidence type="ECO:0000256" key="4">
    <source>
        <dbReference type="ARBA" id="ARBA00023187"/>
    </source>
</evidence>
<dbReference type="GO" id="GO:0006397">
    <property type="term" value="P:mRNA processing"/>
    <property type="evidence" value="ECO:0007669"/>
    <property type="project" value="UniProtKB-KW"/>
</dbReference>
<keyword evidence="3" id="KW-0507">mRNA processing</keyword>
<evidence type="ECO:0000256" key="2">
    <source>
        <dbReference type="ARBA" id="ARBA00005371"/>
    </source>
</evidence>
<evidence type="ECO:0000256" key="1">
    <source>
        <dbReference type="ARBA" id="ARBA00004123"/>
    </source>
</evidence>
<dbReference type="InterPro" id="IPR049481">
    <property type="entry name" value="SMN_G2-BD"/>
</dbReference>
<evidence type="ECO:0000259" key="7">
    <source>
        <dbReference type="Pfam" id="PF20636"/>
    </source>
</evidence>
<dbReference type="EMBL" id="DF933830">
    <property type="protein sequence ID" value="GAM38890.1"/>
    <property type="molecule type" value="Genomic_DNA"/>
</dbReference>
<evidence type="ECO:0000256" key="3">
    <source>
        <dbReference type="ARBA" id="ARBA00022664"/>
    </source>
</evidence>
<dbReference type="GO" id="GO:0005634">
    <property type="term" value="C:nucleus"/>
    <property type="evidence" value="ECO:0007669"/>
    <property type="project" value="UniProtKB-SubCell"/>
</dbReference>
<dbReference type="InterPro" id="IPR047313">
    <property type="entry name" value="SMN_C"/>
</dbReference>
<dbReference type="Pfam" id="PF20636">
    <property type="entry name" value="SMN_G2-BD"/>
    <property type="match status" value="1"/>
</dbReference>
<evidence type="ECO:0000313" key="9">
    <source>
        <dbReference type="Proteomes" id="UP000053095"/>
    </source>
</evidence>
<sequence length="166" mass="18198">MAKRKSKSGANMSHEEIWDDTALVRSWDEAVEEYNLYHSIHARGENVEEILDRAEKEGVDAVVAGMEKLHESMDVEEDGDVAAQEDIHDEATRPEESQVQTGPSVPGGMVPPTTGGASSAPDALLAQVQDPALKNLMMAWYYAGYYTGLYEGRQQASQPDNASDQK</sequence>
<feature type="domain" description="Survival Motor Neuron Gemin2-binding" evidence="7">
    <location>
        <begin position="15"/>
        <end position="34"/>
    </location>
</feature>
<reference evidence="9" key="1">
    <citation type="journal article" date="2015" name="Genome Announc.">
        <title>Draft genome sequence of Talaromyces cellulolyticus strain Y-94, a source of lignocellulosic biomass-degrading enzymes.</title>
        <authorList>
            <person name="Fujii T."/>
            <person name="Koike H."/>
            <person name="Sawayama S."/>
            <person name="Yano S."/>
            <person name="Inoue H."/>
        </authorList>
    </citation>
    <scope>NUCLEOTIDE SEQUENCE [LARGE SCALE GENOMIC DNA]</scope>
    <source>
        <strain evidence="9">Y-94</strain>
    </source>
</reference>
<dbReference type="CDD" id="cd22851">
    <property type="entry name" value="SMN_N"/>
    <property type="match status" value="1"/>
</dbReference>
<proteinExistence type="inferred from homology"/>
<dbReference type="Proteomes" id="UP000053095">
    <property type="component" value="Unassembled WGS sequence"/>
</dbReference>
<feature type="region of interest" description="Disordered" evidence="6">
    <location>
        <begin position="71"/>
        <end position="120"/>
    </location>
</feature>
<comment type="subcellular location">
    <subcellularLocation>
        <location evidence="1">Nucleus</location>
    </subcellularLocation>
</comment>
<gene>
    <name evidence="8" type="ORF">TCE0_034r09988</name>
</gene>
<keyword evidence="5" id="KW-0539">Nucleus</keyword>
<evidence type="ECO:0000256" key="6">
    <source>
        <dbReference type="SAM" id="MobiDB-lite"/>
    </source>
</evidence>
<dbReference type="PANTHER" id="PTHR39267">
    <property type="entry name" value="SURVIVAL MOTOR NEURON-LIKE PROTEIN 1"/>
    <property type="match status" value="1"/>
</dbReference>
<keyword evidence="4" id="KW-0508">mRNA splicing</keyword>
<dbReference type="PANTHER" id="PTHR39267:SF1">
    <property type="entry name" value="SURVIVAL MOTOR NEURON PROTEIN"/>
    <property type="match status" value="1"/>
</dbReference>